<dbReference type="Proteomes" id="UP000640333">
    <property type="component" value="Unassembled WGS sequence"/>
</dbReference>
<dbReference type="RefSeq" id="WP_193952310.1">
    <property type="nucleotide sequence ID" value="NZ_JADEYS010000004.1"/>
</dbReference>
<dbReference type="AlphaFoldDB" id="A0A8J7FB12"/>
<accession>A0A8J7FB12</accession>
<comment type="caution">
    <text evidence="1">The sequence shown here is derived from an EMBL/GenBank/DDBJ whole genome shotgun (WGS) entry which is preliminary data.</text>
</comment>
<evidence type="ECO:0000313" key="2">
    <source>
        <dbReference type="Proteomes" id="UP000640333"/>
    </source>
</evidence>
<name>A0A8J7FB12_9GAMM</name>
<proteinExistence type="predicted"/>
<evidence type="ECO:0000313" key="1">
    <source>
        <dbReference type="EMBL" id="MBE9396757.1"/>
    </source>
</evidence>
<sequence>MRRRIGKVLFGVVLMAVAIYVPARDLHVNTGFTPPVSTIYSRVLAEAGQTIGVNIHVQPVSAERSLQLVAEGIDDAECCRVKPIIEREFPSLVPVKPSFYTARFVAFTRSPEIRITQWDDLKPYSVGTVTGWKIHVNNIRRIQPVESHILDSADAMFKMLDNQRIDVALLGDLNGLYELRRQGISRFHLHAPALAEVPLHLLLNEGNADLAEPLGDALQEMLDRGRVAQIIEQVMSSQD</sequence>
<protein>
    <submittedName>
        <fullName evidence="1">Transporter substrate-binding domain-containing protein</fullName>
    </submittedName>
</protein>
<organism evidence="1 2">
    <name type="scientific">Pontibacterium sinense</name>
    <dbReference type="NCBI Taxonomy" id="2781979"/>
    <lineage>
        <taxon>Bacteria</taxon>
        <taxon>Pseudomonadati</taxon>
        <taxon>Pseudomonadota</taxon>
        <taxon>Gammaproteobacteria</taxon>
        <taxon>Oceanospirillales</taxon>
        <taxon>Oceanospirillaceae</taxon>
        <taxon>Pontibacterium</taxon>
    </lineage>
</organism>
<dbReference type="EMBL" id="JADEYS010000004">
    <property type="protein sequence ID" value="MBE9396757.1"/>
    <property type="molecule type" value="Genomic_DNA"/>
</dbReference>
<dbReference type="Gene3D" id="3.40.190.10">
    <property type="entry name" value="Periplasmic binding protein-like II"/>
    <property type="match status" value="2"/>
</dbReference>
<keyword evidence="2" id="KW-1185">Reference proteome</keyword>
<dbReference type="SUPFAM" id="SSF53850">
    <property type="entry name" value="Periplasmic binding protein-like II"/>
    <property type="match status" value="1"/>
</dbReference>
<gene>
    <name evidence="1" type="ORF">IOQ59_05710</name>
</gene>
<reference evidence="1" key="1">
    <citation type="submission" date="2020-10" db="EMBL/GenBank/DDBJ databases">
        <title>Bacterium isolated from coastal waters sediment.</title>
        <authorList>
            <person name="Chen R.-J."/>
            <person name="Lu D.-C."/>
            <person name="Zhu K.-L."/>
            <person name="Du Z.-J."/>
        </authorList>
    </citation>
    <scope>NUCLEOTIDE SEQUENCE</scope>
    <source>
        <strain evidence="1">N1Y112</strain>
    </source>
</reference>